<sequence>MTKVPYRGMPPTVWAPEAPQLIRDARMVIVGYQADRQALQEILPAGLVPHENNTVQMNMYDIEADQSSGFGGFSLTYLTVEIDGHDSYAADGAMTIPGRYFAYYWNSSQRVISYAREAAGIPAMLGTRTAEQTGSTLTSTLSIDNSPAISVSASVTENNVGNLGGHLNYYSHRQIPEPFGGHAALSQLIELPLPFTVKLFDASVDDITFSFPDGHPAARLAPTDPLNITSLLYGDVTFTYSMGRVIHDYLADANPEQL</sequence>
<dbReference type="Gene3D" id="2.40.400.10">
    <property type="entry name" value="Acetoacetate decarboxylase-like"/>
    <property type="match status" value="1"/>
</dbReference>
<reference evidence="1 2" key="1">
    <citation type="submission" date="2019-02" db="EMBL/GenBank/DDBJ databases">
        <authorList>
            <consortium name="Pathogen Informatics"/>
        </authorList>
    </citation>
    <scope>NUCLEOTIDE SEQUENCE [LARGE SCALE GENOMIC DNA]</scope>
    <source>
        <strain evidence="1 2">3012STDY6756503</strain>
    </source>
</reference>
<protein>
    <submittedName>
        <fullName evidence="1">Acetoacetate decarboxylase</fullName>
    </submittedName>
</protein>
<dbReference type="InterPro" id="IPR023375">
    <property type="entry name" value="ADC_dom_sf"/>
</dbReference>
<dbReference type="EMBL" id="CAACYD010000003">
    <property type="protein sequence ID" value="VFA81378.1"/>
    <property type="molecule type" value="Genomic_DNA"/>
</dbReference>
<proteinExistence type="predicted"/>
<organism evidence="1 2">
    <name type="scientific">Gordonia paraffinivorans</name>
    <dbReference type="NCBI Taxonomy" id="175628"/>
    <lineage>
        <taxon>Bacteria</taxon>
        <taxon>Bacillati</taxon>
        <taxon>Actinomycetota</taxon>
        <taxon>Actinomycetes</taxon>
        <taxon>Mycobacteriales</taxon>
        <taxon>Gordoniaceae</taxon>
        <taxon>Gordonia</taxon>
    </lineage>
</organism>
<dbReference type="AlphaFoldDB" id="A0ABD7UY16"/>
<comment type="caution">
    <text evidence="1">The sequence shown here is derived from an EMBL/GenBank/DDBJ whole genome shotgun (WGS) entry which is preliminary data.</text>
</comment>
<dbReference type="RefSeq" id="WP_131733308.1">
    <property type="nucleotide sequence ID" value="NZ_CAACYD010000003.1"/>
</dbReference>
<evidence type="ECO:0000313" key="1">
    <source>
        <dbReference type="EMBL" id="VFA81378.1"/>
    </source>
</evidence>
<dbReference type="Proteomes" id="UP000360750">
    <property type="component" value="Unassembled WGS sequence"/>
</dbReference>
<evidence type="ECO:0000313" key="2">
    <source>
        <dbReference type="Proteomes" id="UP000360750"/>
    </source>
</evidence>
<dbReference type="InterPro" id="IPR010451">
    <property type="entry name" value="Acetoacetate_decarboxylase"/>
</dbReference>
<dbReference type="SUPFAM" id="SSF160104">
    <property type="entry name" value="Acetoacetate decarboxylase-like"/>
    <property type="match status" value="1"/>
</dbReference>
<accession>A0ABD7UY16</accession>
<dbReference type="Pfam" id="PF06314">
    <property type="entry name" value="ADC"/>
    <property type="match status" value="1"/>
</dbReference>
<dbReference type="GeneID" id="60748486"/>
<name>A0ABD7UY16_9ACTN</name>
<gene>
    <name evidence="1" type="ORF">NCTC8139_00436</name>
</gene>